<evidence type="ECO:0000313" key="2">
    <source>
        <dbReference type="EnsemblMetazoa" id="AFAF017667-PA"/>
    </source>
</evidence>
<name>A0A182QVF2_9DIPT</name>
<reference evidence="2" key="2">
    <citation type="submission" date="2020-05" db="UniProtKB">
        <authorList>
            <consortium name="EnsemblMetazoa"/>
        </authorList>
    </citation>
    <scope>IDENTIFICATION</scope>
    <source>
        <strain evidence="2">FAR1</strain>
    </source>
</reference>
<evidence type="ECO:0000256" key="1">
    <source>
        <dbReference type="SAM" id="Phobius"/>
    </source>
</evidence>
<keyword evidence="1" id="KW-0812">Transmembrane</keyword>
<dbReference type="EMBL" id="AXCN02000309">
    <property type="status" value="NOT_ANNOTATED_CDS"/>
    <property type="molecule type" value="Genomic_DNA"/>
</dbReference>
<sequence>MNNAFGGGGGGGLSRHDTNIMRLPVVAHGDTINTPSAEGCKLRGNSRTGTNDNKHLLYQSGIGRGAYYDKIMAATPKGTPRLLLPVPLVLLLLLLARYLQRRLSLSSF</sequence>
<feature type="transmembrane region" description="Helical" evidence="1">
    <location>
        <begin position="82"/>
        <end position="99"/>
    </location>
</feature>
<dbReference type="AlphaFoldDB" id="A0A182QVF2"/>
<keyword evidence="1" id="KW-1133">Transmembrane helix</keyword>
<protein>
    <submittedName>
        <fullName evidence="2">Uncharacterized protein</fullName>
    </submittedName>
</protein>
<keyword evidence="3" id="KW-1185">Reference proteome</keyword>
<dbReference type="Proteomes" id="UP000075886">
    <property type="component" value="Unassembled WGS sequence"/>
</dbReference>
<evidence type="ECO:0000313" key="3">
    <source>
        <dbReference type="Proteomes" id="UP000075886"/>
    </source>
</evidence>
<dbReference type="VEuPathDB" id="VectorBase:AFAF017667"/>
<reference evidence="3" key="1">
    <citation type="submission" date="2014-01" db="EMBL/GenBank/DDBJ databases">
        <title>The Genome Sequence of Anopheles farauti FAR1 (V2).</title>
        <authorList>
            <consortium name="The Broad Institute Genomics Platform"/>
            <person name="Neafsey D.E."/>
            <person name="Besansky N."/>
            <person name="Howell P."/>
            <person name="Walton C."/>
            <person name="Young S.K."/>
            <person name="Zeng Q."/>
            <person name="Gargeya S."/>
            <person name="Fitzgerald M."/>
            <person name="Haas B."/>
            <person name="Abouelleil A."/>
            <person name="Allen A.W."/>
            <person name="Alvarado L."/>
            <person name="Arachchi H.M."/>
            <person name="Berlin A.M."/>
            <person name="Chapman S.B."/>
            <person name="Gainer-Dewar J."/>
            <person name="Goldberg J."/>
            <person name="Griggs A."/>
            <person name="Gujja S."/>
            <person name="Hansen M."/>
            <person name="Howarth C."/>
            <person name="Imamovic A."/>
            <person name="Ireland A."/>
            <person name="Larimer J."/>
            <person name="McCowan C."/>
            <person name="Murphy C."/>
            <person name="Pearson M."/>
            <person name="Poon T.W."/>
            <person name="Priest M."/>
            <person name="Roberts A."/>
            <person name="Saif S."/>
            <person name="Shea T."/>
            <person name="Sisk P."/>
            <person name="Sykes S."/>
            <person name="Wortman J."/>
            <person name="Nusbaum C."/>
            <person name="Birren B."/>
        </authorList>
    </citation>
    <scope>NUCLEOTIDE SEQUENCE [LARGE SCALE GENOMIC DNA]</scope>
    <source>
        <strain evidence="3">FAR1</strain>
    </source>
</reference>
<keyword evidence="1" id="KW-0472">Membrane</keyword>
<proteinExistence type="predicted"/>
<organism evidence="2 3">
    <name type="scientific">Anopheles farauti</name>
    <dbReference type="NCBI Taxonomy" id="69004"/>
    <lineage>
        <taxon>Eukaryota</taxon>
        <taxon>Metazoa</taxon>
        <taxon>Ecdysozoa</taxon>
        <taxon>Arthropoda</taxon>
        <taxon>Hexapoda</taxon>
        <taxon>Insecta</taxon>
        <taxon>Pterygota</taxon>
        <taxon>Neoptera</taxon>
        <taxon>Endopterygota</taxon>
        <taxon>Diptera</taxon>
        <taxon>Nematocera</taxon>
        <taxon>Culicoidea</taxon>
        <taxon>Culicidae</taxon>
        <taxon>Anophelinae</taxon>
        <taxon>Anopheles</taxon>
    </lineage>
</organism>
<dbReference type="EnsemblMetazoa" id="AFAF017667-RA">
    <property type="protein sequence ID" value="AFAF017667-PA"/>
    <property type="gene ID" value="AFAF017667"/>
</dbReference>
<accession>A0A182QVF2</accession>